<dbReference type="Pfam" id="PF02630">
    <property type="entry name" value="SCO1-SenC"/>
    <property type="match status" value="1"/>
</dbReference>
<evidence type="ECO:0000313" key="4">
    <source>
        <dbReference type="EMBL" id="MDV5824390.1"/>
    </source>
</evidence>
<dbReference type="RefSeq" id="WP_317517132.1">
    <property type="nucleotide sequence ID" value="NZ_JAPTHD010000004.1"/>
</dbReference>
<dbReference type="SUPFAM" id="SSF52833">
    <property type="entry name" value="Thioredoxin-like"/>
    <property type="match status" value="1"/>
</dbReference>
<dbReference type="Gene3D" id="3.40.30.10">
    <property type="entry name" value="Glutaredoxin"/>
    <property type="match status" value="1"/>
</dbReference>
<proteinExistence type="inferred from homology"/>
<sequence>MIRILLILMMALCLVAPVRAQSGFDPFGEASIDEHPGAPVPLDAPFRDSGGNRISLRQIAGGKPILLIPVLHNCPNICGVTLAGVADAIAAQPLRAGRDFTLVAFGIDPGEGPKDAADDLARLRSHAGQGMPARALTGSPAAIHAVTDAIGYRYAWDERVGQYAHVAATAVLTPQGRLSGWLYGLTPRPADLTAAIHDARREKQAHWGERLLLLCFHYDPVTGRYTASIEKILKVAAILTVLGLIVLIWQLRKDRA</sequence>
<dbReference type="Proteomes" id="UP001185984">
    <property type="component" value="Unassembled WGS sequence"/>
</dbReference>
<accession>A0ABU3ZY20</accession>
<feature type="chain" id="PRO_5046393355" evidence="3">
    <location>
        <begin position="21"/>
        <end position="256"/>
    </location>
</feature>
<keyword evidence="2" id="KW-1133">Transmembrane helix</keyword>
<dbReference type="CDD" id="cd02968">
    <property type="entry name" value="SCO"/>
    <property type="match status" value="1"/>
</dbReference>
<name>A0ABU3ZY20_9SPHN</name>
<feature type="transmembrane region" description="Helical" evidence="2">
    <location>
        <begin position="232"/>
        <end position="251"/>
    </location>
</feature>
<dbReference type="InterPro" id="IPR036249">
    <property type="entry name" value="Thioredoxin-like_sf"/>
</dbReference>
<comment type="caution">
    <text evidence="4">The sequence shown here is derived from an EMBL/GenBank/DDBJ whole genome shotgun (WGS) entry which is preliminary data.</text>
</comment>
<organism evidence="4 5">
    <name type="scientific">Sphingobium naphthae</name>
    <dbReference type="NCBI Taxonomy" id="1886786"/>
    <lineage>
        <taxon>Bacteria</taxon>
        <taxon>Pseudomonadati</taxon>
        <taxon>Pseudomonadota</taxon>
        <taxon>Alphaproteobacteria</taxon>
        <taxon>Sphingomonadales</taxon>
        <taxon>Sphingomonadaceae</taxon>
        <taxon>Sphingobium</taxon>
    </lineage>
</organism>
<reference evidence="5" key="1">
    <citation type="journal article" date="2022" name="J Environ Chem Eng">
        <title>Biodegradation of petroleum oil using a constructed nonpathogenic and heavy metal-tolerant bacterial consortium isolated from marine sponges.</title>
        <authorList>
            <person name="Dechsakulwatana C."/>
            <person name="Rungsihiranrut A."/>
            <person name="Muangchinda C."/>
            <person name="Ningthoujam R."/>
            <person name="Klankeo P."/>
            <person name="Pinyakong O."/>
        </authorList>
    </citation>
    <scope>NUCLEOTIDE SEQUENCE [LARGE SCALE GENOMIC DNA]</scope>
    <source>
        <strain evidence="5">MO2-4</strain>
    </source>
</reference>
<dbReference type="EMBL" id="JAPTHD010000004">
    <property type="protein sequence ID" value="MDV5824390.1"/>
    <property type="molecule type" value="Genomic_DNA"/>
</dbReference>
<gene>
    <name evidence="4" type="ORF">O0R41_12360</name>
</gene>
<feature type="signal peptide" evidence="3">
    <location>
        <begin position="1"/>
        <end position="20"/>
    </location>
</feature>
<evidence type="ECO:0000256" key="1">
    <source>
        <dbReference type="ARBA" id="ARBA00010996"/>
    </source>
</evidence>
<protein>
    <submittedName>
        <fullName evidence="4">SCO family protein</fullName>
    </submittedName>
</protein>
<comment type="similarity">
    <text evidence="1">Belongs to the SCO1/2 family.</text>
</comment>
<keyword evidence="2" id="KW-0472">Membrane</keyword>
<dbReference type="InterPro" id="IPR003782">
    <property type="entry name" value="SCO1/SenC"/>
</dbReference>
<keyword evidence="5" id="KW-1185">Reference proteome</keyword>
<keyword evidence="2" id="KW-0812">Transmembrane</keyword>
<evidence type="ECO:0000256" key="2">
    <source>
        <dbReference type="SAM" id="Phobius"/>
    </source>
</evidence>
<evidence type="ECO:0000256" key="3">
    <source>
        <dbReference type="SAM" id="SignalP"/>
    </source>
</evidence>
<keyword evidence="3" id="KW-0732">Signal</keyword>
<evidence type="ECO:0000313" key="5">
    <source>
        <dbReference type="Proteomes" id="UP001185984"/>
    </source>
</evidence>